<evidence type="ECO:0000313" key="2">
    <source>
        <dbReference type="EMBL" id="ACJ28498.1"/>
    </source>
</evidence>
<proteinExistence type="predicted"/>
<gene>
    <name evidence="2" type="ordered locus">swp_1727</name>
</gene>
<evidence type="ECO:0000313" key="3">
    <source>
        <dbReference type="Proteomes" id="UP000000753"/>
    </source>
</evidence>
<accession>B8CMZ7</accession>
<sequence>MCVSFTGWCHTEQGQQKNNANPVNAPAPSKPQQAQQ</sequence>
<dbReference type="Proteomes" id="UP000000753">
    <property type="component" value="Chromosome"/>
</dbReference>
<dbReference type="KEGG" id="swp:swp_1727"/>
<feature type="region of interest" description="Disordered" evidence="1">
    <location>
        <begin position="13"/>
        <end position="36"/>
    </location>
</feature>
<keyword evidence="3" id="KW-1185">Reference proteome</keyword>
<name>B8CMZ7_SHEPW</name>
<dbReference type="EMBL" id="CP000472">
    <property type="protein sequence ID" value="ACJ28498.1"/>
    <property type="molecule type" value="Genomic_DNA"/>
</dbReference>
<feature type="compositionally biased region" description="Low complexity" evidence="1">
    <location>
        <begin position="18"/>
        <end position="36"/>
    </location>
</feature>
<dbReference type="AlphaFoldDB" id="B8CMZ7"/>
<evidence type="ECO:0000256" key="1">
    <source>
        <dbReference type="SAM" id="MobiDB-lite"/>
    </source>
</evidence>
<organism evidence="2 3">
    <name type="scientific">Shewanella piezotolerans (strain WP3 / JCM 13877)</name>
    <dbReference type="NCBI Taxonomy" id="225849"/>
    <lineage>
        <taxon>Bacteria</taxon>
        <taxon>Pseudomonadati</taxon>
        <taxon>Pseudomonadota</taxon>
        <taxon>Gammaproteobacteria</taxon>
        <taxon>Alteromonadales</taxon>
        <taxon>Shewanellaceae</taxon>
        <taxon>Shewanella</taxon>
    </lineage>
</organism>
<reference evidence="2 3" key="1">
    <citation type="journal article" date="2008" name="PLoS ONE">
        <title>Environmental adaptation: genomic analysis of the piezotolerant and psychrotolerant deep-sea iron reducing bacterium Shewanella piezotolerans WP3.</title>
        <authorList>
            <person name="Wang F."/>
            <person name="Wang J."/>
            <person name="Jian H."/>
            <person name="Zhang B."/>
            <person name="Li S."/>
            <person name="Wang F."/>
            <person name="Zeng X."/>
            <person name="Gao L."/>
            <person name="Bartlett D.H."/>
            <person name="Yu J."/>
            <person name="Hu S."/>
            <person name="Xiao X."/>
        </authorList>
    </citation>
    <scope>NUCLEOTIDE SEQUENCE [LARGE SCALE GENOMIC DNA]</scope>
    <source>
        <strain evidence="3">WP3 / JCM 13877</strain>
    </source>
</reference>
<dbReference type="HOGENOM" id="CLU_3358451_0_0_6"/>
<protein>
    <submittedName>
        <fullName evidence="2">Uncharacterized protein</fullName>
    </submittedName>
</protein>